<sequence length="541" mass="59957">MGYGVSRRFGLAIGMAGLLGSVGDRVVAEPYVWDTVDVYKDAYYEQRDEAYWQNHYVNVDDAGQIFYRTYIAENIFAGGELKYSESRVYSPNKQMTPIYRYQNHSFMFQQHDVIAGGRILTKLIEIDNDTWEWEEKLTYFNGEALHVKGIGDFGIEAERVLGVSGLQEDGSYIASFLQNEEVFYAYYSGWDAAPKVIAYTGDENAAYGDALNVQYLKSPLYYGDKISSWMDQVFSLEDGSRLLSVQKKDGSSAIMRFDGQTIEDYITGDDLVGKVDGAIRTQVDGAYEQSRQGVAFNESGDMAFVTYSELSGKRYGYDLFFKQGDDLEHIVALGRLDANSSPWQVDGGPLIYSVDAAVLTEDSRYAFVASDQIGDFDNEQAFYVVEDGELRIAGQIGETYVGKNGRAFVFAGRKNGLVEGNRGDNTNMFNDLTGNIVFNTVVEENGELYGGIVWYDTDGVLSLLVKAGDLFDVDAGVGEDLREISFINEYSLSMNDRGLLAVGLIFTDGSQGVFTMQIPEPSGMVLLGVGGVLGLVRRRVG</sequence>
<accession>A0A517YYX4</accession>
<gene>
    <name evidence="1" type="ORF">KS4_35020</name>
</gene>
<protein>
    <recommendedName>
        <fullName evidence="3">PEP-CTERM protein-sorting domain-containing protein</fullName>
    </recommendedName>
</protein>
<name>A0A517YYX4_9BACT</name>
<dbReference type="Proteomes" id="UP000317369">
    <property type="component" value="Chromosome"/>
</dbReference>
<dbReference type="Pfam" id="PF24251">
    <property type="entry name" value="DUF7453"/>
    <property type="match status" value="1"/>
</dbReference>
<dbReference type="EMBL" id="CP036425">
    <property type="protein sequence ID" value="QDU35421.1"/>
    <property type="molecule type" value="Genomic_DNA"/>
</dbReference>
<proteinExistence type="predicted"/>
<dbReference type="KEGG" id="pcor:KS4_35020"/>
<dbReference type="InterPro" id="IPR013424">
    <property type="entry name" value="Ice-binding_C"/>
</dbReference>
<dbReference type="RefSeq" id="WP_145080752.1">
    <property type="nucleotide sequence ID" value="NZ_CP036425.1"/>
</dbReference>
<dbReference type="OrthoDB" id="289157at2"/>
<keyword evidence="2" id="KW-1185">Reference proteome</keyword>
<evidence type="ECO:0000313" key="1">
    <source>
        <dbReference type="EMBL" id="QDU35421.1"/>
    </source>
</evidence>
<evidence type="ECO:0000313" key="2">
    <source>
        <dbReference type="Proteomes" id="UP000317369"/>
    </source>
</evidence>
<dbReference type="NCBIfam" id="TIGR02595">
    <property type="entry name" value="PEP_CTERM"/>
    <property type="match status" value="1"/>
</dbReference>
<dbReference type="AlphaFoldDB" id="A0A517YYX4"/>
<dbReference type="InterPro" id="IPR055876">
    <property type="entry name" value="DUF7453"/>
</dbReference>
<reference evidence="1 2" key="1">
    <citation type="submission" date="2019-02" db="EMBL/GenBank/DDBJ databases">
        <title>Deep-cultivation of Planctomycetes and their phenomic and genomic characterization uncovers novel biology.</title>
        <authorList>
            <person name="Wiegand S."/>
            <person name="Jogler M."/>
            <person name="Boedeker C."/>
            <person name="Pinto D."/>
            <person name="Vollmers J."/>
            <person name="Rivas-Marin E."/>
            <person name="Kohn T."/>
            <person name="Peeters S.H."/>
            <person name="Heuer A."/>
            <person name="Rast P."/>
            <person name="Oberbeckmann S."/>
            <person name="Bunk B."/>
            <person name="Jeske O."/>
            <person name="Meyerdierks A."/>
            <person name="Storesund J.E."/>
            <person name="Kallscheuer N."/>
            <person name="Luecker S."/>
            <person name="Lage O.M."/>
            <person name="Pohl T."/>
            <person name="Merkel B.J."/>
            <person name="Hornburger P."/>
            <person name="Mueller R.-W."/>
            <person name="Bruemmer F."/>
            <person name="Labrenz M."/>
            <person name="Spormann A.M."/>
            <person name="Op den Camp H."/>
            <person name="Overmann J."/>
            <person name="Amann R."/>
            <person name="Jetten M.S.M."/>
            <person name="Mascher T."/>
            <person name="Medema M.H."/>
            <person name="Devos D.P."/>
            <person name="Kaster A.-K."/>
            <person name="Ovreas L."/>
            <person name="Rohde M."/>
            <person name="Galperin M.Y."/>
            <person name="Jogler C."/>
        </authorList>
    </citation>
    <scope>NUCLEOTIDE SEQUENCE [LARGE SCALE GENOMIC DNA]</scope>
    <source>
        <strain evidence="1 2">KS4</strain>
    </source>
</reference>
<evidence type="ECO:0008006" key="3">
    <source>
        <dbReference type="Google" id="ProtNLM"/>
    </source>
</evidence>
<organism evidence="1 2">
    <name type="scientific">Poriferisphaera corsica</name>
    <dbReference type="NCBI Taxonomy" id="2528020"/>
    <lineage>
        <taxon>Bacteria</taxon>
        <taxon>Pseudomonadati</taxon>
        <taxon>Planctomycetota</taxon>
        <taxon>Phycisphaerae</taxon>
        <taxon>Phycisphaerales</taxon>
        <taxon>Phycisphaeraceae</taxon>
        <taxon>Poriferisphaera</taxon>
    </lineage>
</organism>